<dbReference type="Proteomes" id="UP000054324">
    <property type="component" value="Unassembled WGS sequence"/>
</dbReference>
<sequence length="302" mass="33803">MHRQTTASTRLLQIVLVWSCLSSVSHMMYALQTSASSKDWELSEQQHGADPIEDETLSRLRIDLIYGITADHKALITCEVNILEDPKHDGGRSTASLDTTPMSTVYLLCPQISTSICYMDCKPNCVLGDRGCNVPQAISQVINRCDYRRINATRLLVDYVIDLETLNNTGQWNCAYRGQHASRPLELRAVERRPVTTARVSTPAQTGMSVTTVNPPKSSIPTGDGLKSPGNRKGRRNSQVSGNLMFQSNLNWTDFDKYTHLQINLVFTRDSTESLVYGLIQLNVPHKGRLMFQLVRCSRSVI</sequence>
<evidence type="ECO:0000256" key="1">
    <source>
        <dbReference type="SAM" id="MobiDB-lite"/>
    </source>
</evidence>
<dbReference type="OrthoDB" id="6251691at2759"/>
<gene>
    <name evidence="3" type="ORF">T265_08557</name>
</gene>
<dbReference type="RefSeq" id="XP_009172666.1">
    <property type="nucleotide sequence ID" value="XM_009174402.1"/>
</dbReference>
<dbReference type="CTD" id="20322736"/>
<feature type="signal peptide" evidence="2">
    <location>
        <begin position="1"/>
        <end position="30"/>
    </location>
</feature>
<accession>A0A075A7W9</accession>
<feature type="compositionally biased region" description="Polar residues" evidence="1">
    <location>
        <begin position="198"/>
        <end position="221"/>
    </location>
</feature>
<name>A0A075A7W9_OPIVI</name>
<evidence type="ECO:0000313" key="4">
    <source>
        <dbReference type="Proteomes" id="UP000054324"/>
    </source>
</evidence>
<evidence type="ECO:0000256" key="2">
    <source>
        <dbReference type="SAM" id="SignalP"/>
    </source>
</evidence>
<dbReference type="GeneID" id="20322736"/>
<dbReference type="EMBL" id="KL596844">
    <property type="protein sequence ID" value="KER23564.1"/>
    <property type="molecule type" value="Genomic_DNA"/>
</dbReference>
<dbReference type="AlphaFoldDB" id="A0A075A7W9"/>
<feature type="region of interest" description="Disordered" evidence="1">
    <location>
        <begin position="197"/>
        <end position="240"/>
    </location>
</feature>
<reference evidence="3 4" key="1">
    <citation type="submission" date="2013-11" db="EMBL/GenBank/DDBJ databases">
        <title>Opisthorchis viverrini - life in the bile duct.</title>
        <authorList>
            <person name="Young N.D."/>
            <person name="Nagarajan N."/>
            <person name="Lin S.J."/>
            <person name="Korhonen P.K."/>
            <person name="Jex A.R."/>
            <person name="Hall R.S."/>
            <person name="Safavi-Hemami H."/>
            <person name="Kaewkong W."/>
            <person name="Bertrand D."/>
            <person name="Gao S."/>
            <person name="Seet Q."/>
            <person name="Wongkham S."/>
            <person name="Teh B.T."/>
            <person name="Wongkham C."/>
            <person name="Intapan P.M."/>
            <person name="Maleewong W."/>
            <person name="Yang X."/>
            <person name="Hu M."/>
            <person name="Wang Z."/>
            <person name="Hofmann A."/>
            <person name="Sternberg P.W."/>
            <person name="Tan P."/>
            <person name="Wang J."/>
            <person name="Gasser R.B."/>
        </authorList>
    </citation>
    <scope>NUCLEOTIDE SEQUENCE [LARGE SCALE GENOMIC DNA]</scope>
</reference>
<keyword evidence="2" id="KW-0732">Signal</keyword>
<keyword evidence="4" id="KW-1185">Reference proteome</keyword>
<dbReference type="KEGG" id="ovi:T265_08557"/>
<evidence type="ECO:0000313" key="3">
    <source>
        <dbReference type="EMBL" id="KER23564.1"/>
    </source>
</evidence>
<proteinExistence type="predicted"/>
<feature type="chain" id="PRO_5001704564" evidence="2">
    <location>
        <begin position="31"/>
        <end position="302"/>
    </location>
</feature>
<organism evidence="3 4">
    <name type="scientific">Opisthorchis viverrini</name>
    <name type="common">Southeast Asian liver fluke</name>
    <dbReference type="NCBI Taxonomy" id="6198"/>
    <lineage>
        <taxon>Eukaryota</taxon>
        <taxon>Metazoa</taxon>
        <taxon>Spiralia</taxon>
        <taxon>Lophotrochozoa</taxon>
        <taxon>Platyhelminthes</taxon>
        <taxon>Trematoda</taxon>
        <taxon>Digenea</taxon>
        <taxon>Opisthorchiida</taxon>
        <taxon>Opisthorchiata</taxon>
        <taxon>Opisthorchiidae</taxon>
        <taxon>Opisthorchis</taxon>
    </lineage>
</organism>
<protein>
    <submittedName>
        <fullName evidence="3">Uncharacterized protein</fullName>
    </submittedName>
</protein>